<dbReference type="Proteomes" id="UP000616595">
    <property type="component" value="Unassembled WGS sequence"/>
</dbReference>
<evidence type="ECO:0000313" key="2">
    <source>
        <dbReference type="Proteomes" id="UP000616595"/>
    </source>
</evidence>
<reference evidence="1" key="2">
    <citation type="submission" date="2020-10" db="EMBL/GenBank/DDBJ databases">
        <title>Comparative genomics of the Acetobacterium genus.</title>
        <authorList>
            <person name="Marshall C."/>
            <person name="May H."/>
            <person name="Norman S."/>
        </authorList>
    </citation>
    <scope>NUCLEOTIDE SEQUENCE</scope>
    <source>
        <strain evidence="1">DER-2019</strain>
    </source>
</reference>
<comment type="caution">
    <text evidence="1">The sequence shown here is derived from an EMBL/GenBank/DDBJ whole genome shotgun (WGS) entry which is preliminary data.</text>
</comment>
<proteinExistence type="predicted"/>
<reference evidence="1" key="1">
    <citation type="submission" date="2019-10" db="EMBL/GenBank/DDBJ databases">
        <authorList>
            <person name="Ross D.E."/>
            <person name="Gulliver D."/>
        </authorList>
    </citation>
    <scope>NUCLEOTIDE SEQUENCE</scope>
    <source>
        <strain evidence="1">DER-2019</strain>
    </source>
</reference>
<dbReference type="EMBL" id="WJBD01000001">
    <property type="protein sequence ID" value="MBC3886956.1"/>
    <property type="molecule type" value="Genomic_DNA"/>
</dbReference>
<protein>
    <recommendedName>
        <fullName evidence="3">N-acetyltransferase domain-containing protein</fullName>
    </recommendedName>
</protein>
<organism evidence="1 2">
    <name type="scientific">Acetobacterium paludosum</name>
    <dbReference type="NCBI Taxonomy" id="52693"/>
    <lineage>
        <taxon>Bacteria</taxon>
        <taxon>Bacillati</taxon>
        <taxon>Bacillota</taxon>
        <taxon>Clostridia</taxon>
        <taxon>Eubacteriales</taxon>
        <taxon>Eubacteriaceae</taxon>
        <taxon>Acetobacterium</taxon>
    </lineage>
</organism>
<sequence length="132" mass="15267">MIKIGFPRDFSQLKVLFPEKEKERDLYIAAEDTETSKLLGAIRFFYKGNQVDIFEMKMLYQDEQYMAVFDGMVRTLLAKMAEEGCTTVVIHELKGQTEKYFMDHGFMIESGTYVHKSYPGEFFKPCPGCSGK</sequence>
<evidence type="ECO:0008006" key="3">
    <source>
        <dbReference type="Google" id="ProtNLM"/>
    </source>
</evidence>
<keyword evidence="2" id="KW-1185">Reference proteome</keyword>
<name>A0A923KW51_9FIRM</name>
<evidence type="ECO:0000313" key="1">
    <source>
        <dbReference type="EMBL" id="MBC3886956.1"/>
    </source>
</evidence>
<dbReference type="AlphaFoldDB" id="A0A923KW51"/>
<dbReference type="OrthoDB" id="1778245at2"/>
<accession>A0A923KW51</accession>
<gene>
    <name evidence="1" type="ORF">GH810_01325</name>
</gene>
<dbReference type="RefSeq" id="WP_148565575.1">
    <property type="nucleotide sequence ID" value="NZ_RXYA01000001.1"/>
</dbReference>